<feature type="compositionally biased region" description="Acidic residues" evidence="4">
    <location>
        <begin position="384"/>
        <end position="400"/>
    </location>
</feature>
<proteinExistence type="inferred from homology"/>
<feature type="compositionally biased region" description="Basic and acidic residues" evidence="4">
    <location>
        <begin position="107"/>
        <end position="119"/>
    </location>
</feature>
<feature type="compositionally biased region" description="Acidic residues" evidence="4">
    <location>
        <begin position="82"/>
        <end position="95"/>
    </location>
</feature>
<feature type="compositionally biased region" description="Basic and acidic residues" evidence="4">
    <location>
        <begin position="527"/>
        <end position="552"/>
    </location>
</feature>
<reference evidence="6 7" key="1">
    <citation type="submission" date="2015-03" db="EMBL/GenBank/DDBJ databases">
        <title>Genomics and transcriptomics of the oil-accumulating basidiomycete yeast T. oleaginosus allow insights into substrate utilization and the diverse evolutionary trajectories of mating systems in fungi.</title>
        <authorList>
            <consortium name="DOE Joint Genome Institute"/>
            <person name="Kourist R."/>
            <person name="Kracht O."/>
            <person name="Bracharz F."/>
            <person name="Lipzen A."/>
            <person name="Nolan M."/>
            <person name="Ohm R."/>
            <person name="Grigoriev I."/>
            <person name="Sun S."/>
            <person name="Heitman J."/>
            <person name="Bruck T."/>
            <person name="Nowrousian M."/>
        </authorList>
    </citation>
    <scope>NUCLEOTIDE SEQUENCE [LARGE SCALE GENOMIC DNA]</scope>
    <source>
        <strain evidence="6 7">IBC0246</strain>
    </source>
</reference>
<feature type="compositionally biased region" description="Basic and acidic residues" evidence="4">
    <location>
        <begin position="154"/>
        <end position="179"/>
    </location>
</feature>
<evidence type="ECO:0000259" key="5">
    <source>
        <dbReference type="Pfam" id="PF09368"/>
    </source>
</evidence>
<keyword evidence="3" id="KW-0539">Nucleus</keyword>
<comment type="subcellular location">
    <subcellularLocation>
        <location evidence="1">Nucleus</location>
    </subcellularLocation>
</comment>
<comment type="similarity">
    <text evidence="2">Belongs to the SAS10 family.</text>
</comment>
<feature type="compositionally biased region" description="Basic residues" evidence="4">
    <location>
        <begin position="427"/>
        <end position="447"/>
    </location>
</feature>
<evidence type="ECO:0000313" key="6">
    <source>
        <dbReference type="EMBL" id="KLT44522.1"/>
    </source>
</evidence>
<dbReference type="InterPro" id="IPR018972">
    <property type="entry name" value="Sas10_C_dom"/>
</dbReference>
<accession>A0A0J0XTZ2</accession>
<dbReference type="OrthoDB" id="1924577at2759"/>
<organism evidence="6 7">
    <name type="scientific">Cutaneotrichosporon oleaginosum</name>
    <dbReference type="NCBI Taxonomy" id="879819"/>
    <lineage>
        <taxon>Eukaryota</taxon>
        <taxon>Fungi</taxon>
        <taxon>Dikarya</taxon>
        <taxon>Basidiomycota</taxon>
        <taxon>Agaricomycotina</taxon>
        <taxon>Tremellomycetes</taxon>
        <taxon>Trichosporonales</taxon>
        <taxon>Trichosporonaceae</taxon>
        <taxon>Cutaneotrichosporon</taxon>
    </lineage>
</organism>
<feature type="compositionally biased region" description="Basic and acidic residues" evidence="4">
    <location>
        <begin position="571"/>
        <end position="581"/>
    </location>
</feature>
<dbReference type="GO" id="GO:0000462">
    <property type="term" value="P:maturation of SSU-rRNA from tricistronic rRNA transcript (SSU-rRNA, 5.8S rRNA, LSU-rRNA)"/>
    <property type="evidence" value="ECO:0007669"/>
    <property type="project" value="TreeGrafter"/>
</dbReference>
<dbReference type="GeneID" id="28981324"/>
<evidence type="ECO:0000256" key="4">
    <source>
        <dbReference type="SAM" id="MobiDB-lite"/>
    </source>
</evidence>
<protein>
    <recommendedName>
        <fullName evidence="5">Sas10 C-terminal domain-containing protein</fullName>
    </recommendedName>
</protein>
<keyword evidence="7" id="KW-1185">Reference proteome</keyword>
<evidence type="ECO:0000256" key="1">
    <source>
        <dbReference type="ARBA" id="ARBA00004123"/>
    </source>
</evidence>
<feature type="region of interest" description="Disordered" evidence="4">
    <location>
        <begin position="379"/>
        <end position="404"/>
    </location>
</feature>
<feature type="compositionally biased region" description="Acidic residues" evidence="4">
    <location>
        <begin position="486"/>
        <end position="500"/>
    </location>
</feature>
<dbReference type="PANTHER" id="PTHR13237:SF8">
    <property type="entry name" value="SOMETHING ABOUT SILENCING PROTEIN 10"/>
    <property type="match status" value="1"/>
</dbReference>
<gene>
    <name evidence="6" type="ORF">CC85DRAFT_256804</name>
</gene>
<evidence type="ECO:0000256" key="3">
    <source>
        <dbReference type="ARBA" id="ARBA00023242"/>
    </source>
</evidence>
<feature type="region of interest" description="Disordered" evidence="4">
    <location>
        <begin position="52"/>
        <end position="179"/>
    </location>
</feature>
<dbReference type="RefSeq" id="XP_018281013.1">
    <property type="nucleotide sequence ID" value="XM_018420721.1"/>
</dbReference>
<dbReference type="Proteomes" id="UP000053611">
    <property type="component" value="Unassembled WGS sequence"/>
</dbReference>
<feature type="region of interest" description="Disordered" evidence="4">
    <location>
        <begin position="625"/>
        <end position="660"/>
    </location>
</feature>
<evidence type="ECO:0000313" key="7">
    <source>
        <dbReference type="Proteomes" id="UP000053611"/>
    </source>
</evidence>
<name>A0A0J0XTZ2_9TREE</name>
<feature type="compositionally biased region" description="Acidic residues" evidence="4">
    <location>
        <begin position="120"/>
        <end position="142"/>
    </location>
</feature>
<feature type="region of interest" description="Disordered" evidence="4">
    <location>
        <begin position="425"/>
        <end position="595"/>
    </location>
</feature>
<evidence type="ECO:0000256" key="2">
    <source>
        <dbReference type="ARBA" id="ARBA00010979"/>
    </source>
</evidence>
<feature type="region of interest" description="Disordered" evidence="4">
    <location>
        <begin position="1"/>
        <end position="24"/>
    </location>
</feature>
<dbReference type="PANTHER" id="PTHR13237">
    <property type="entry name" value="SOMETHING ABOUT SILENCING PROTEIN 10-RELATED"/>
    <property type="match status" value="1"/>
</dbReference>
<sequence>MGRKRRSSGAAAPTKAKEAPGASIKKIESYEDTLQEGGVDDYMFKRDQIKFDTRDDESDDDIGANGEEVLGLNVHKFRRDEDADEEADEEDEEEWPEPKQLKRLSKAKPDLSTKGRFGKEEEDSDDYSEEEESSSGSESEEEGWGRQYYSRPSTRREKEDEGTYDEKREEERELEEKEVRKLQKRAREALSGAEDWGLDDVEVEYAAPEQEEQGEEVRSVVAAPETDDASTLLRHLASHEPLKLALARDFPLVLRKLQKTSFGIAKMEAEAEGEETLHKGLGYLHYQTLLTYATTLAFYIHLCALPADERPDLLAHPVINRLLELKQGLAALESLDFDAGSVSDKGPELFVRPGEEDDEDMTEAKHELMARMLAGELPGTEGMTLDDFDAMDDEEGDESDGNLWHQAGLEDDELDGLLADQVAPLKIKSKKEKKEKKRERGRKKKSKPTTGEGEDAVAAVAFTPLAEPEFVATKKKSKKVPKLSAEDETLGDLLELTDADAGDKEHRKRSLQFHTQRINSMSNRRSAARERRAGGDDDIPYRSRQAARDAALRKNAPKGDGGEDLGSEWSESDRKRAREVRDEQEDGTNEAQEYYDLVKRRKVTKEAAKSEAHEEFREAKFAAFEDESAEGPRSVSRAIEKNRGLTPRRSKTGRNPRVKKKLAYEKAKQKVGSQRAVYKGGQAALGGAYAGEKSGISTVSKSRKF</sequence>
<dbReference type="AlphaFoldDB" id="A0A0J0XTZ2"/>
<feature type="domain" description="Sas10 C-terminal" evidence="5">
    <location>
        <begin position="630"/>
        <end position="705"/>
    </location>
</feature>
<dbReference type="STRING" id="879819.A0A0J0XTZ2"/>
<dbReference type="Pfam" id="PF09368">
    <property type="entry name" value="Sas10"/>
    <property type="match status" value="1"/>
</dbReference>
<feature type="compositionally biased region" description="Basic residues" evidence="4">
    <location>
        <begin position="646"/>
        <end position="660"/>
    </location>
</feature>
<dbReference type="GO" id="GO:0032040">
    <property type="term" value="C:small-subunit processome"/>
    <property type="evidence" value="ECO:0007669"/>
    <property type="project" value="TreeGrafter"/>
</dbReference>
<dbReference type="EMBL" id="KQ087186">
    <property type="protein sequence ID" value="KLT44522.1"/>
    <property type="molecule type" value="Genomic_DNA"/>
</dbReference>